<feature type="domain" description="Aminotransferase class I/classII large" evidence="7">
    <location>
        <begin position="52"/>
        <end position="404"/>
    </location>
</feature>
<dbReference type="PANTHER" id="PTHR46383:SF3">
    <property type="entry name" value="ASPARTATE AMINOTRANSFERASE-RELATED"/>
    <property type="match status" value="1"/>
</dbReference>
<evidence type="ECO:0000259" key="7">
    <source>
        <dbReference type="Pfam" id="PF00155"/>
    </source>
</evidence>
<gene>
    <name evidence="8" type="ORF">D7Z26_11205</name>
</gene>
<proteinExistence type="inferred from homology"/>
<comment type="similarity">
    <text evidence="2 6">Belongs to the class-I pyridoxal-phosphate-dependent aminotransferase family.</text>
</comment>
<dbReference type="EC" id="2.6.1.-" evidence="6"/>
<evidence type="ECO:0000256" key="4">
    <source>
        <dbReference type="ARBA" id="ARBA00022679"/>
    </source>
</evidence>
<reference evidence="8 9" key="1">
    <citation type="submission" date="2018-10" db="EMBL/GenBank/DDBJ databases">
        <title>Cohnella sp. M2MS4P-1, whole genome shotgun sequence.</title>
        <authorList>
            <person name="Tuo L."/>
        </authorList>
    </citation>
    <scope>NUCLEOTIDE SEQUENCE [LARGE SCALE GENOMIC DNA]</scope>
    <source>
        <strain evidence="8 9">M2MS4P-1</strain>
    </source>
</reference>
<dbReference type="InterPro" id="IPR015424">
    <property type="entry name" value="PyrdxlP-dep_Trfase"/>
</dbReference>
<keyword evidence="4 6" id="KW-0808">Transferase</keyword>
<evidence type="ECO:0000256" key="1">
    <source>
        <dbReference type="ARBA" id="ARBA00001933"/>
    </source>
</evidence>
<dbReference type="OrthoDB" id="9813612at2"/>
<dbReference type="PROSITE" id="PS00105">
    <property type="entry name" value="AA_TRANSFER_CLASS_1"/>
    <property type="match status" value="1"/>
</dbReference>
<dbReference type="GO" id="GO:0006520">
    <property type="term" value="P:amino acid metabolic process"/>
    <property type="evidence" value="ECO:0007669"/>
    <property type="project" value="InterPro"/>
</dbReference>
<evidence type="ECO:0000256" key="2">
    <source>
        <dbReference type="ARBA" id="ARBA00007441"/>
    </source>
</evidence>
<organism evidence="8 9">
    <name type="scientific">Cohnella endophytica</name>
    <dbReference type="NCBI Taxonomy" id="2419778"/>
    <lineage>
        <taxon>Bacteria</taxon>
        <taxon>Bacillati</taxon>
        <taxon>Bacillota</taxon>
        <taxon>Bacilli</taxon>
        <taxon>Bacillales</taxon>
        <taxon>Paenibacillaceae</taxon>
        <taxon>Cohnella</taxon>
    </lineage>
</organism>
<name>A0A494XTH8_9BACL</name>
<keyword evidence="3 6" id="KW-0032">Aminotransferase</keyword>
<evidence type="ECO:0000256" key="5">
    <source>
        <dbReference type="ARBA" id="ARBA00022898"/>
    </source>
</evidence>
<dbReference type="FunFam" id="3.40.640.10:FF:000033">
    <property type="entry name" value="Aspartate aminotransferase"/>
    <property type="match status" value="1"/>
</dbReference>
<evidence type="ECO:0000313" key="9">
    <source>
        <dbReference type="Proteomes" id="UP000282076"/>
    </source>
</evidence>
<dbReference type="InterPro" id="IPR015421">
    <property type="entry name" value="PyrdxlP-dep_Trfase_major"/>
</dbReference>
<dbReference type="Gene3D" id="3.90.1150.10">
    <property type="entry name" value="Aspartate Aminotransferase, domain 1"/>
    <property type="match status" value="1"/>
</dbReference>
<keyword evidence="9" id="KW-1185">Reference proteome</keyword>
<dbReference type="Proteomes" id="UP000282076">
    <property type="component" value="Unassembled WGS sequence"/>
</dbReference>
<comment type="caution">
    <text evidence="8">The sequence shown here is derived from an EMBL/GenBank/DDBJ whole genome shotgun (WGS) entry which is preliminary data.</text>
</comment>
<dbReference type="AlphaFoldDB" id="A0A494XTH8"/>
<evidence type="ECO:0000256" key="3">
    <source>
        <dbReference type="ARBA" id="ARBA00022576"/>
    </source>
</evidence>
<dbReference type="CDD" id="cd00609">
    <property type="entry name" value="AAT_like"/>
    <property type="match status" value="1"/>
</dbReference>
<dbReference type="InterPro" id="IPR004838">
    <property type="entry name" value="NHTrfase_class1_PyrdxlP-BS"/>
</dbReference>
<accession>A0A494XTH8</accession>
<dbReference type="EMBL" id="RBZM01000005">
    <property type="protein sequence ID" value="RKP53953.1"/>
    <property type="molecule type" value="Genomic_DNA"/>
</dbReference>
<dbReference type="InterPro" id="IPR050596">
    <property type="entry name" value="AspAT/PAT-like"/>
</dbReference>
<dbReference type="Gene3D" id="3.40.640.10">
    <property type="entry name" value="Type I PLP-dependent aspartate aminotransferase-like (Major domain)"/>
    <property type="match status" value="1"/>
</dbReference>
<dbReference type="InterPro" id="IPR004839">
    <property type="entry name" value="Aminotransferase_I/II_large"/>
</dbReference>
<dbReference type="GO" id="GO:0030170">
    <property type="term" value="F:pyridoxal phosphate binding"/>
    <property type="evidence" value="ECO:0007669"/>
    <property type="project" value="InterPro"/>
</dbReference>
<dbReference type="Pfam" id="PF00155">
    <property type="entry name" value="Aminotran_1_2"/>
    <property type="match status" value="1"/>
</dbReference>
<protein>
    <recommendedName>
        <fullName evidence="6">Aminotransferase</fullName>
        <ecNumber evidence="6">2.6.1.-</ecNumber>
    </recommendedName>
</protein>
<sequence>MIKDQEKPLVPQAQAPLQRSGGMNSYLAAHARAIPPSGIRRFFDLVNASKDKDIISLGVGEPDFVTPWRVRDAAVHSLEKGKTQYSPNAGLLELRESIGQYLSNQFQLTYEPANEMIVTVGGSEGIDLALRALIEPGDEVLVPEPSYLPYSPITTLLGGIPVGIETFAKDQFKLTEESLRAAITPKSKVLILCYPSNPTGAIMTYEEMLPIAKIVEEHDLIVISDEIYAELTFTGGKHVSFAALPGMKDRTLLVSGFSKAFAMTGWRLGYACGHRDIISAMLKIHQYTIMCASTMAQVAGIESLTKSGMEEKDRMMESYNQRRRLVVKGFREMGLECHEPQGAFYAFPSIQATGMTSEQFAERLLLEANVAAVPGHVFGKGGEGFLRCCYATSVTQLTEALDRIGTFLRSLEQDG</sequence>
<keyword evidence="5" id="KW-0663">Pyridoxal phosphate</keyword>
<comment type="cofactor">
    <cofactor evidence="1 6">
        <name>pyridoxal 5'-phosphate</name>
        <dbReference type="ChEBI" id="CHEBI:597326"/>
    </cofactor>
</comment>
<dbReference type="PANTHER" id="PTHR46383">
    <property type="entry name" value="ASPARTATE AMINOTRANSFERASE"/>
    <property type="match status" value="1"/>
</dbReference>
<evidence type="ECO:0000256" key="6">
    <source>
        <dbReference type="RuleBase" id="RU000481"/>
    </source>
</evidence>
<dbReference type="RefSeq" id="WP_120976890.1">
    <property type="nucleotide sequence ID" value="NZ_RBZM01000005.1"/>
</dbReference>
<dbReference type="InterPro" id="IPR015422">
    <property type="entry name" value="PyrdxlP-dep_Trfase_small"/>
</dbReference>
<evidence type="ECO:0000313" key="8">
    <source>
        <dbReference type="EMBL" id="RKP53953.1"/>
    </source>
</evidence>
<dbReference type="GO" id="GO:0008483">
    <property type="term" value="F:transaminase activity"/>
    <property type="evidence" value="ECO:0007669"/>
    <property type="project" value="UniProtKB-KW"/>
</dbReference>
<dbReference type="SUPFAM" id="SSF53383">
    <property type="entry name" value="PLP-dependent transferases"/>
    <property type="match status" value="1"/>
</dbReference>